<proteinExistence type="predicted"/>
<gene>
    <name evidence="1" type="ORF">B4121_3999</name>
</gene>
<sequence>MNGFDGYIVGISREAFCISFKQEYIYNMNGLFFEKEQK</sequence>
<dbReference type="Proteomes" id="UP000185604">
    <property type="component" value="Unassembled WGS sequence"/>
</dbReference>
<dbReference type="EMBL" id="LKPO01000026">
    <property type="protein sequence ID" value="OLF87547.1"/>
    <property type="molecule type" value="Genomic_DNA"/>
</dbReference>
<reference evidence="1 2" key="1">
    <citation type="journal article" date="2016" name="Front. Microbiol.">
        <title>High-Level Heat Resistance of Spores of Bacillus amyloliquefaciens and Bacillus licheniformis Results from the Presence of a spoVA Operon in a Tn1546 Transposon.</title>
        <authorList>
            <person name="Berendsen E.M."/>
            <person name="Koning R.A."/>
            <person name="Boekhorst J."/>
            <person name="de Jong A."/>
            <person name="Kuipers O.P."/>
            <person name="Wells-Bennik M.H."/>
        </authorList>
    </citation>
    <scope>NUCLEOTIDE SEQUENCE [LARGE SCALE GENOMIC DNA]</scope>
    <source>
        <strain evidence="1 2">B4121</strain>
    </source>
</reference>
<protein>
    <submittedName>
        <fullName evidence="1">Uncharacterized protein</fullName>
    </submittedName>
</protein>
<dbReference type="AlphaFoldDB" id="A0A7Z0WU91"/>
<accession>A0A7Z0WU91</accession>
<comment type="caution">
    <text evidence="1">The sequence shown here is derived from an EMBL/GenBank/DDBJ whole genome shotgun (WGS) entry which is preliminary data.</text>
</comment>
<name>A0A7Z0WU91_9BACI</name>
<evidence type="ECO:0000313" key="1">
    <source>
        <dbReference type="EMBL" id="OLF87547.1"/>
    </source>
</evidence>
<evidence type="ECO:0000313" key="2">
    <source>
        <dbReference type="Proteomes" id="UP000185604"/>
    </source>
</evidence>
<organism evidence="1 2">
    <name type="scientific">Bacillus paralicheniformis</name>
    <dbReference type="NCBI Taxonomy" id="1648923"/>
    <lineage>
        <taxon>Bacteria</taxon>
        <taxon>Bacillati</taxon>
        <taxon>Bacillota</taxon>
        <taxon>Bacilli</taxon>
        <taxon>Bacillales</taxon>
        <taxon>Bacillaceae</taxon>
        <taxon>Bacillus</taxon>
    </lineage>
</organism>